<sequence length="102" mass="12032">MFLELVNSQDLDVIQDFDTFVENAVERGSDMEINGLLNEYWDEDDEESLEEFVQTMKKDVGLYYSDDKEFAEHVKRFEKEGYDVTPAIRAWTEGYLESLNQD</sequence>
<name>A0A0B5AZK1_9BACL</name>
<reference evidence="1 2" key="1">
    <citation type="submission" date="2014-08" db="EMBL/GenBank/DDBJ databases">
        <title>Complete genome of a marine bacteria Jeotgalibacillus malaysiensis.</title>
        <authorList>
            <person name="Yaakop A.S."/>
            <person name="Chan K.-G."/>
            <person name="Goh K.M."/>
        </authorList>
    </citation>
    <scope>NUCLEOTIDE SEQUENCE [LARGE SCALE GENOMIC DNA]</scope>
    <source>
        <strain evidence="1 2">D5</strain>
        <plasmid evidence="2">Plasmid</plasmid>
    </source>
</reference>
<proteinExistence type="predicted"/>
<dbReference type="AlphaFoldDB" id="A0A0B5AZK1"/>
<dbReference type="HOGENOM" id="CLU_2273567_0_0_9"/>
<accession>A0A0B5AZK1</accession>
<keyword evidence="1" id="KW-0614">Plasmid</keyword>
<dbReference type="EMBL" id="CP009417">
    <property type="protein sequence ID" value="AJD93339.1"/>
    <property type="molecule type" value="Genomic_DNA"/>
</dbReference>
<dbReference type="KEGG" id="jeo:JMA_40210"/>
<dbReference type="BioCyc" id="JESP1508404:G14D9-13305-MONOMER"/>
<keyword evidence="2" id="KW-1185">Reference proteome</keyword>
<evidence type="ECO:0000313" key="1">
    <source>
        <dbReference type="EMBL" id="AJD93339.1"/>
    </source>
</evidence>
<evidence type="ECO:0008006" key="3">
    <source>
        <dbReference type="Google" id="ProtNLM"/>
    </source>
</evidence>
<dbReference type="Proteomes" id="UP000031449">
    <property type="component" value="Plasmid unnamed"/>
</dbReference>
<evidence type="ECO:0000313" key="2">
    <source>
        <dbReference type="Proteomes" id="UP000031449"/>
    </source>
</evidence>
<organism evidence="1 2">
    <name type="scientific">Jeotgalibacillus malaysiensis</name>
    <dbReference type="NCBI Taxonomy" id="1508404"/>
    <lineage>
        <taxon>Bacteria</taxon>
        <taxon>Bacillati</taxon>
        <taxon>Bacillota</taxon>
        <taxon>Bacilli</taxon>
        <taxon>Bacillales</taxon>
        <taxon>Caryophanaceae</taxon>
        <taxon>Jeotgalibacillus</taxon>
    </lineage>
</organism>
<geneLocation type="plasmid" evidence="2"/>
<protein>
    <recommendedName>
        <fullName evidence="3">CdiI immunity protein domain-containing protein</fullName>
    </recommendedName>
</protein>
<gene>
    <name evidence="1" type="ORF">JMA_40210</name>
</gene>